<evidence type="ECO:0000313" key="5">
    <source>
        <dbReference type="EMBL" id="PSW24650.1"/>
    </source>
</evidence>
<feature type="DNA-binding region" description="OmpR/PhoB-type" evidence="2">
    <location>
        <begin position="11"/>
        <end position="109"/>
    </location>
</feature>
<dbReference type="CDD" id="cd00383">
    <property type="entry name" value="trans_reg_C"/>
    <property type="match status" value="1"/>
</dbReference>
<organism evidence="5 6">
    <name type="scientific">Photobacterium swingsii</name>
    <dbReference type="NCBI Taxonomy" id="680026"/>
    <lineage>
        <taxon>Bacteria</taxon>
        <taxon>Pseudomonadati</taxon>
        <taxon>Pseudomonadota</taxon>
        <taxon>Gammaproteobacteria</taxon>
        <taxon>Vibrionales</taxon>
        <taxon>Vibrionaceae</taxon>
        <taxon>Photobacterium</taxon>
    </lineage>
</organism>
<dbReference type="OrthoDB" id="5904978at2"/>
<dbReference type="Proteomes" id="UP000240481">
    <property type="component" value="Unassembled WGS sequence"/>
</dbReference>
<dbReference type="InterPro" id="IPR001867">
    <property type="entry name" value="OmpR/PhoB-type_DNA-bd"/>
</dbReference>
<sequence>MNHMLDKEPEIYNYQVGAEFVYVCSTRTLSTSKQEVSLNRAEREVLHCLITNAHRVVSFDELLLAGWPHKTVSRTSLFQTIRNLRIKLRETEKGEFIALISSVGYQIEATKAAINTTEPNVGSPDPLPSNNKIKRLLGSFLSLTLLIAMLVVYSTWNNKSEANYFYHVSHNKDNSSIVYLTKSQDKLDFIESNSNAYITPMALGQRLFFITKMDDSYSIAYCDKNDIGLCIPSTAKAISFSHTDINLFWQELAKKRTASDLSVPLLYDEKNIQNAAKSYNLYIDNGKFIPNLNQYYFQKTSPLNWRYTAVYYRKFNNKGRFTPLAFNGGDVTLSATDKAPFIAKAVAHSTCTHTFLTNNEIEELSDGPAGQLEKRINNDYNNDSNALAYILFRQNGLILWYTELDGFFWFNKDQIMESEVASLAEFEGCKDYLALGVCRYAHVNTQDQSSNG</sequence>
<dbReference type="PROSITE" id="PS51755">
    <property type="entry name" value="OMPR_PHOB"/>
    <property type="match status" value="1"/>
</dbReference>
<dbReference type="InterPro" id="IPR036388">
    <property type="entry name" value="WH-like_DNA-bd_sf"/>
</dbReference>
<dbReference type="GO" id="GO:0003677">
    <property type="term" value="F:DNA binding"/>
    <property type="evidence" value="ECO:0007669"/>
    <property type="project" value="UniProtKB-UniRule"/>
</dbReference>
<proteinExistence type="predicted"/>
<feature type="domain" description="OmpR/PhoB-type" evidence="4">
    <location>
        <begin position="11"/>
        <end position="109"/>
    </location>
</feature>
<accession>A0A2T3P7N8</accession>
<keyword evidence="3" id="KW-0472">Membrane</keyword>
<keyword evidence="1 2" id="KW-0238">DNA-binding</keyword>
<protein>
    <submittedName>
        <fullName evidence="5">Helix-turn-helix domain-containing protein</fullName>
    </submittedName>
</protein>
<dbReference type="GO" id="GO:0000160">
    <property type="term" value="P:phosphorelay signal transduction system"/>
    <property type="evidence" value="ECO:0007669"/>
    <property type="project" value="InterPro"/>
</dbReference>
<evidence type="ECO:0000256" key="3">
    <source>
        <dbReference type="SAM" id="Phobius"/>
    </source>
</evidence>
<dbReference type="GO" id="GO:0006355">
    <property type="term" value="P:regulation of DNA-templated transcription"/>
    <property type="evidence" value="ECO:0007669"/>
    <property type="project" value="InterPro"/>
</dbReference>
<evidence type="ECO:0000256" key="1">
    <source>
        <dbReference type="ARBA" id="ARBA00023125"/>
    </source>
</evidence>
<dbReference type="STRING" id="680026.AB733_20835"/>
<evidence type="ECO:0000256" key="2">
    <source>
        <dbReference type="PROSITE-ProRule" id="PRU01091"/>
    </source>
</evidence>
<keyword evidence="3" id="KW-1133">Transmembrane helix</keyword>
<evidence type="ECO:0000259" key="4">
    <source>
        <dbReference type="PROSITE" id="PS51755"/>
    </source>
</evidence>
<evidence type="ECO:0000313" key="6">
    <source>
        <dbReference type="Proteomes" id="UP000240481"/>
    </source>
</evidence>
<reference evidence="5 6" key="1">
    <citation type="submission" date="2018-01" db="EMBL/GenBank/DDBJ databases">
        <title>Whole genome sequencing of Histamine producing bacteria.</title>
        <authorList>
            <person name="Butler K."/>
        </authorList>
    </citation>
    <scope>NUCLEOTIDE SEQUENCE [LARGE SCALE GENOMIC DNA]</scope>
    <source>
        <strain evidence="5 6">DSM 24669</strain>
    </source>
</reference>
<dbReference type="SMART" id="SM00862">
    <property type="entry name" value="Trans_reg_C"/>
    <property type="match status" value="1"/>
</dbReference>
<keyword evidence="6" id="KW-1185">Reference proteome</keyword>
<dbReference type="Pfam" id="PF00486">
    <property type="entry name" value="Trans_reg_C"/>
    <property type="match status" value="1"/>
</dbReference>
<dbReference type="SUPFAM" id="SSF46894">
    <property type="entry name" value="C-terminal effector domain of the bipartite response regulators"/>
    <property type="match status" value="1"/>
</dbReference>
<dbReference type="Gene3D" id="1.10.10.10">
    <property type="entry name" value="Winged helix-like DNA-binding domain superfamily/Winged helix DNA-binding domain"/>
    <property type="match status" value="1"/>
</dbReference>
<dbReference type="EMBL" id="PYLZ01000005">
    <property type="protein sequence ID" value="PSW24650.1"/>
    <property type="molecule type" value="Genomic_DNA"/>
</dbReference>
<keyword evidence="3" id="KW-0812">Transmembrane</keyword>
<dbReference type="AlphaFoldDB" id="A0A2T3P7N8"/>
<comment type="caution">
    <text evidence="5">The sequence shown here is derived from an EMBL/GenBank/DDBJ whole genome shotgun (WGS) entry which is preliminary data.</text>
</comment>
<name>A0A2T3P7N8_9GAMM</name>
<feature type="transmembrane region" description="Helical" evidence="3">
    <location>
        <begin position="136"/>
        <end position="156"/>
    </location>
</feature>
<gene>
    <name evidence="5" type="ORF">C9I94_11525</name>
</gene>
<dbReference type="InterPro" id="IPR016032">
    <property type="entry name" value="Sig_transdc_resp-reg_C-effctor"/>
</dbReference>